<dbReference type="AlphaFoldDB" id="G3I1J2"/>
<reference evidence="2" key="1">
    <citation type="journal article" date="2011" name="Nat. Biotechnol.">
        <title>The genomic sequence of the Chinese hamster ovary (CHO)-K1 cell line.</title>
        <authorList>
            <person name="Xu X."/>
            <person name="Nagarajan H."/>
            <person name="Lewis N.E."/>
            <person name="Pan S."/>
            <person name="Cai Z."/>
            <person name="Liu X."/>
            <person name="Chen W."/>
            <person name="Xie M."/>
            <person name="Wang W."/>
            <person name="Hammond S."/>
            <person name="Andersen M.R."/>
            <person name="Neff N."/>
            <person name="Passarelli B."/>
            <person name="Koh W."/>
            <person name="Fan H.C."/>
            <person name="Wang J."/>
            <person name="Gui Y."/>
            <person name="Lee K.H."/>
            <person name="Betenbaugh M.J."/>
            <person name="Quake S.R."/>
            <person name="Famili I."/>
            <person name="Palsson B.O."/>
            <person name="Wang J."/>
        </authorList>
    </citation>
    <scope>NUCLEOTIDE SEQUENCE [LARGE SCALE GENOMIC DNA]</scope>
    <source>
        <strain evidence="2">CHO K1 cell line</strain>
    </source>
</reference>
<protein>
    <submittedName>
        <fullName evidence="1">Uncharacterized protein</fullName>
    </submittedName>
</protein>
<dbReference type="InParanoid" id="G3I1J2"/>
<dbReference type="Proteomes" id="UP000001075">
    <property type="component" value="Unassembled WGS sequence"/>
</dbReference>
<organism evidence="1 2">
    <name type="scientific">Cricetulus griseus</name>
    <name type="common">Chinese hamster</name>
    <name type="synonym">Cricetulus barabensis griseus</name>
    <dbReference type="NCBI Taxonomy" id="10029"/>
    <lineage>
        <taxon>Eukaryota</taxon>
        <taxon>Metazoa</taxon>
        <taxon>Chordata</taxon>
        <taxon>Craniata</taxon>
        <taxon>Vertebrata</taxon>
        <taxon>Euteleostomi</taxon>
        <taxon>Mammalia</taxon>
        <taxon>Eutheria</taxon>
        <taxon>Euarchontoglires</taxon>
        <taxon>Glires</taxon>
        <taxon>Rodentia</taxon>
        <taxon>Myomorpha</taxon>
        <taxon>Muroidea</taxon>
        <taxon>Cricetidae</taxon>
        <taxon>Cricetinae</taxon>
        <taxon>Cricetulus</taxon>
    </lineage>
</organism>
<gene>
    <name evidence="1" type="ORF">I79_017253</name>
</gene>
<sequence length="52" mass="6003">MARTCSRILEEEYKKDHPFPWRLQQSVFFGTCLSSLDTMLSSSQGKRGFSSK</sequence>
<dbReference type="EMBL" id="JH001080">
    <property type="protein sequence ID" value="EGW08237.1"/>
    <property type="molecule type" value="Genomic_DNA"/>
</dbReference>
<evidence type="ECO:0000313" key="2">
    <source>
        <dbReference type="Proteomes" id="UP000001075"/>
    </source>
</evidence>
<evidence type="ECO:0000313" key="1">
    <source>
        <dbReference type="EMBL" id="EGW08237.1"/>
    </source>
</evidence>
<name>G3I1J2_CRIGR</name>
<proteinExistence type="predicted"/>
<accession>G3I1J2</accession>